<evidence type="ECO:0000313" key="5">
    <source>
        <dbReference type="RefSeq" id="XP_010767469.1"/>
    </source>
</evidence>
<dbReference type="RefSeq" id="XP_010767469.1">
    <property type="nucleotide sequence ID" value="XM_010769167.1"/>
</dbReference>
<dbReference type="InterPro" id="IPR032675">
    <property type="entry name" value="LRR_dom_sf"/>
</dbReference>
<reference evidence="5" key="1">
    <citation type="submission" date="2025-08" db="UniProtKB">
        <authorList>
            <consortium name="RefSeq"/>
        </authorList>
    </citation>
    <scope>IDENTIFICATION</scope>
    <source>
        <tissue evidence="5">Muscle</tissue>
    </source>
</reference>
<sequence length="392" mass="44549">MSSPEEEAPDLQLRFVFGNSVVKRQNPHILPEDEEAQEPPEHYSTETLCLSRTQRTHVAESILKNSTLKYLYLEGNQISSIPDSMFIRLPNLLWLDLRNNHIASFPAEIGLHRSLKTLLLEGNPISELPAEMGNVITLKGLNLRNCPITFPPQDIIDQGLQSILQHLRSAMAQRPVSTKKNPLELPVVEKLQLSELMGSSTEEQGESVDEDEMKRFRELKQKMILLDIAELGSTAQGDGNQKPPLLPIVKRSHDALNKWRTEAKTTQKKKMPEQKKHAEQRNQEEAVTDSKPSVEDGSGSSKTPGMSITQFEETRSARELEQQICARVEKMQERRRNPRGTISEQMAVAEKDVEEMRKLQAQLLQRKKNWGIDLQKHFTIVTGDNLPSFIDK</sequence>
<dbReference type="InterPro" id="IPR050216">
    <property type="entry name" value="LRR_domain-containing"/>
</dbReference>
<feature type="region of interest" description="Disordered" evidence="3">
    <location>
        <begin position="262"/>
        <end position="316"/>
    </location>
</feature>
<gene>
    <name evidence="5" type="primary">LOC104943706</name>
</gene>
<evidence type="ECO:0000256" key="2">
    <source>
        <dbReference type="ARBA" id="ARBA00022737"/>
    </source>
</evidence>
<dbReference type="AlphaFoldDB" id="A0A6I9MMB2"/>
<dbReference type="OrthoDB" id="2021138at2759"/>
<evidence type="ECO:0000256" key="1">
    <source>
        <dbReference type="ARBA" id="ARBA00022614"/>
    </source>
</evidence>
<dbReference type="Gene3D" id="3.80.10.10">
    <property type="entry name" value="Ribonuclease Inhibitor"/>
    <property type="match status" value="1"/>
</dbReference>
<name>A0A6I9MMB2_9TELE</name>
<dbReference type="GO" id="GO:0005737">
    <property type="term" value="C:cytoplasm"/>
    <property type="evidence" value="ECO:0007669"/>
    <property type="project" value="TreeGrafter"/>
</dbReference>
<feature type="compositionally biased region" description="Polar residues" evidence="3">
    <location>
        <begin position="298"/>
        <end position="311"/>
    </location>
</feature>
<dbReference type="Proteomes" id="UP000504611">
    <property type="component" value="Unplaced"/>
</dbReference>
<dbReference type="GeneID" id="104943706"/>
<dbReference type="Pfam" id="PF13855">
    <property type="entry name" value="LRR_8"/>
    <property type="match status" value="1"/>
</dbReference>
<dbReference type="SUPFAM" id="SSF52058">
    <property type="entry name" value="L domain-like"/>
    <property type="match status" value="1"/>
</dbReference>
<dbReference type="PANTHER" id="PTHR48051:SF1">
    <property type="entry name" value="RAS SUPPRESSOR PROTEIN 1"/>
    <property type="match status" value="1"/>
</dbReference>
<protein>
    <submittedName>
        <fullName evidence="5">Leucine-rich repeat-containing protein 27 isoform X3</fullName>
    </submittedName>
</protein>
<proteinExistence type="predicted"/>
<evidence type="ECO:0000313" key="4">
    <source>
        <dbReference type="Proteomes" id="UP000504611"/>
    </source>
</evidence>
<dbReference type="PANTHER" id="PTHR48051">
    <property type="match status" value="1"/>
</dbReference>
<accession>A0A6I9MMB2</accession>
<keyword evidence="2" id="KW-0677">Repeat</keyword>
<evidence type="ECO:0000256" key="3">
    <source>
        <dbReference type="SAM" id="MobiDB-lite"/>
    </source>
</evidence>
<dbReference type="InterPro" id="IPR001611">
    <property type="entry name" value="Leu-rich_rpt"/>
</dbReference>
<feature type="compositionally biased region" description="Basic and acidic residues" evidence="3">
    <location>
        <begin position="262"/>
        <end position="284"/>
    </location>
</feature>
<dbReference type="SMART" id="SM00369">
    <property type="entry name" value="LRR_TYP"/>
    <property type="match status" value="3"/>
</dbReference>
<keyword evidence="4" id="KW-1185">Reference proteome</keyword>
<dbReference type="InterPro" id="IPR003591">
    <property type="entry name" value="Leu-rich_rpt_typical-subtyp"/>
</dbReference>
<organism evidence="4 5">
    <name type="scientific">Notothenia coriiceps</name>
    <name type="common">black rockcod</name>
    <dbReference type="NCBI Taxonomy" id="8208"/>
    <lineage>
        <taxon>Eukaryota</taxon>
        <taxon>Metazoa</taxon>
        <taxon>Chordata</taxon>
        <taxon>Craniata</taxon>
        <taxon>Vertebrata</taxon>
        <taxon>Euteleostomi</taxon>
        <taxon>Actinopterygii</taxon>
        <taxon>Neopterygii</taxon>
        <taxon>Teleostei</taxon>
        <taxon>Neoteleostei</taxon>
        <taxon>Acanthomorphata</taxon>
        <taxon>Eupercaria</taxon>
        <taxon>Perciformes</taxon>
        <taxon>Notothenioidei</taxon>
        <taxon>Nototheniidae</taxon>
        <taxon>Notothenia</taxon>
    </lineage>
</organism>
<dbReference type="PROSITE" id="PS51450">
    <property type="entry name" value="LRR"/>
    <property type="match status" value="2"/>
</dbReference>
<keyword evidence="1" id="KW-0433">Leucine-rich repeat</keyword>